<feature type="compositionally biased region" description="Low complexity" evidence="1">
    <location>
        <begin position="129"/>
        <end position="139"/>
    </location>
</feature>
<dbReference type="AlphaFoldDB" id="A0A8J5W178"/>
<protein>
    <submittedName>
        <fullName evidence="2">Uncharacterized protein</fullName>
    </submittedName>
</protein>
<gene>
    <name evidence="2" type="ORF">GUJ93_ZPchr0010g8871</name>
</gene>
<feature type="region of interest" description="Disordered" evidence="1">
    <location>
        <begin position="97"/>
        <end position="152"/>
    </location>
</feature>
<evidence type="ECO:0000256" key="1">
    <source>
        <dbReference type="SAM" id="MobiDB-lite"/>
    </source>
</evidence>
<proteinExistence type="predicted"/>
<keyword evidence="3" id="KW-1185">Reference proteome</keyword>
<dbReference type="EMBL" id="JAAALK010000082">
    <property type="protein sequence ID" value="KAG8083836.1"/>
    <property type="molecule type" value="Genomic_DNA"/>
</dbReference>
<dbReference type="Proteomes" id="UP000729402">
    <property type="component" value="Unassembled WGS sequence"/>
</dbReference>
<dbReference type="PANTHER" id="PTHR47721">
    <property type="entry name" value="OS01G0235100 PROTEIN"/>
    <property type="match status" value="1"/>
</dbReference>
<reference evidence="2" key="2">
    <citation type="submission" date="2021-02" db="EMBL/GenBank/DDBJ databases">
        <authorList>
            <person name="Kimball J.A."/>
            <person name="Haas M.W."/>
            <person name="Macchietto M."/>
            <person name="Kono T."/>
            <person name="Duquette J."/>
            <person name="Shao M."/>
        </authorList>
    </citation>
    <scope>NUCLEOTIDE SEQUENCE</scope>
    <source>
        <tissue evidence="2">Fresh leaf tissue</tissue>
    </source>
</reference>
<dbReference type="GO" id="GO:0009507">
    <property type="term" value="C:chloroplast"/>
    <property type="evidence" value="ECO:0007669"/>
    <property type="project" value="TreeGrafter"/>
</dbReference>
<name>A0A8J5W178_ZIZPA</name>
<dbReference type="OrthoDB" id="421474at2759"/>
<reference evidence="2" key="1">
    <citation type="journal article" date="2021" name="bioRxiv">
        <title>Whole Genome Assembly and Annotation of Northern Wild Rice, Zizania palustris L., Supports a Whole Genome Duplication in the Zizania Genus.</title>
        <authorList>
            <person name="Haas M."/>
            <person name="Kono T."/>
            <person name="Macchietto M."/>
            <person name="Millas R."/>
            <person name="McGilp L."/>
            <person name="Shao M."/>
            <person name="Duquette J."/>
            <person name="Hirsch C.N."/>
            <person name="Kimball J."/>
        </authorList>
    </citation>
    <scope>NUCLEOTIDE SEQUENCE</scope>
    <source>
        <tissue evidence="2">Fresh leaf tissue</tissue>
    </source>
</reference>
<dbReference type="PANTHER" id="PTHR47721:SF2">
    <property type="entry name" value="OS01G0235100 PROTEIN"/>
    <property type="match status" value="1"/>
</dbReference>
<evidence type="ECO:0000313" key="3">
    <source>
        <dbReference type="Proteomes" id="UP000729402"/>
    </source>
</evidence>
<organism evidence="2 3">
    <name type="scientific">Zizania palustris</name>
    <name type="common">Northern wild rice</name>
    <dbReference type="NCBI Taxonomy" id="103762"/>
    <lineage>
        <taxon>Eukaryota</taxon>
        <taxon>Viridiplantae</taxon>
        <taxon>Streptophyta</taxon>
        <taxon>Embryophyta</taxon>
        <taxon>Tracheophyta</taxon>
        <taxon>Spermatophyta</taxon>
        <taxon>Magnoliopsida</taxon>
        <taxon>Liliopsida</taxon>
        <taxon>Poales</taxon>
        <taxon>Poaceae</taxon>
        <taxon>BOP clade</taxon>
        <taxon>Oryzoideae</taxon>
        <taxon>Oryzeae</taxon>
        <taxon>Zizaniinae</taxon>
        <taxon>Zizania</taxon>
    </lineage>
</organism>
<comment type="caution">
    <text evidence="2">The sequence shown here is derived from an EMBL/GenBank/DDBJ whole genome shotgun (WGS) entry which is preliminary data.</text>
</comment>
<accession>A0A8J5W178</accession>
<sequence>MVKLQLTMGCRGCSWEEVEKGCNGEGQIQGGIATVPGFWWSSIKAYRTCPGFVTSDGRYWRQGQSMDNHSYSLVPPIHRRSGLRPPLLALAWQAPASAPPRTASPPLASASSWLSKPLTSQFPPPSPVTSTDPFAFAAPPSSPDMDKLPPSC</sequence>
<feature type="compositionally biased region" description="Low complexity" evidence="1">
    <location>
        <begin position="97"/>
        <end position="118"/>
    </location>
</feature>
<evidence type="ECO:0000313" key="2">
    <source>
        <dbReference type="EMBL" id="KAG8083836.1"/>
    </source>
</evidence>